<dbReference type="PANTHER" id="PTHR24286">
    <property type="entry name" value="CYTOCHROME P450 26"/>
    <property type="match status" value="1"/>
</dbReference>
<dbReference type="PROSITE" id="PS00086">
    <property type="entry name" value="CYTOCHROME_P450"/>
    <property type="match status" value="1"/>
</dbReference>
<dbReference type="InterPro" id="IPR036396">
    <property type="entry name" value="Cyt_P450_sf"/>
</dbReference>
<comment type="caution">
    <text evidence="6">The sequence shown here is derived from an EMBL/GenBank/DDBJ whole genome shotgun (WGS) entry which is preliminary data.</text>
</comment>
<dbReference type="PANTHER" id="PTHR24286:SF252">
    <property type="entry name" value="CYTOCHROME P450 26B1"/>
    <property type="match status" value="1"/>
</dbReference>
<dbReference type="Gene3D" id="1.10.630.10">
    <property type="entry name" value="Cytochrome P450"/>
    <property type="match status" value="2"/>
</dbReference>
<evidence type="ECO:0000313" key="6">
    <source>
        <dbReference type="EMBL" id="CAI8016981.1"/>
    </source>
</evidence>
<dbReference type="PRINTS" id="PR00465">
    <property type="entry name" value="EP450IV"/>
</dbReference>
<keyword evidence="3 4" id="KW-0408">Iron</keyword>
<name>A0AA35RUV5_GEOBA</name>
<gene>
    <name evidence="6" type="ORF">GBAR_LOCUS10365</name>
</gene>
<dbReference type="InterPro" id="IPR001128">
    <property type="entry name" value="Cyt_P450"/>
</dbReference>
<comment type="similarity">
    <text evidence="1 5">Belongs to the cytochrome P450 family.</text>
</comment>
<accession>A0AA35RUV5</accession>
<keyword evidence="5" id="KW-0503">Monooxygenase</keyword>
<evidence type="ECO:0000256" key="5">
    <source>
        <dbReference type="RuleBase" id="RU000461"/>
    </source>
</evidence>
<dbReference type="Pfam" id="PF00067">
    <property type="entry name" value="p450"/>
    <property type="match status" value="2"/>
</dbReference>
<evidence type="ECO:0000313" key="7">
    <source>
        <dbReference type="Proteomes" id="UP001174909"/>
    </source>
</evidence>
<dbReference type="InterPro" id="IPR017972">
    <property type="entry name" value="Cyt_P450_CS"/>
</dbReference>
<evidence type="ECO:0000256" key="3">
    <source>
        <dbReference type="ARBA" id="ARBA00023004"/>
    </source>
</evidence>
<keyword evidence="7" id="KW-1185">Reference proteome</keyword>
<dbReference type="GO" id="GO:0020037">
    <property type="term" value="F:heme binding"/>
    <property type="evidence" value="ECO:0007669"/>
    <property type="project" value="InterPro"/>
</dbReference>
<dbReference type="GO" id="GO:0004497">
    <property type="term" value="F:monooxygenase activity"/>
    <property type="evidence" value="ECO:0007669"/>
    <property type="project" value="UniProtKB-KW"/>
</dbReference>
<dbReference type="AlphaFoldDB" id="A0AA35RUV5"/>
<reference evidence="6" key="1">
    <citation type="submission" date="2023-03" db="EMBL/GenBank/DDBJ databases">
        <authorList>
            <person name="Steffen K."/>
            <person name="Cardenas P."/>
        </authorList>
    </citation>
    <scope>NUCLEOTIDE SEQUENCE</scope>
</reference>
<dbReference type="SUPFAM" id="SSF48264">
    <property type="entry name" value="Cytochrome P450"/>
    <property type="match status" value="1"/>
</dbReference>
<dbReference type="InterPro" id="IPR002403">
    <property type="entry name" value="Cyt_P450_E_grp-IV"/>
</dbReference>
<comment type="cofactor">
    <cofactor evidence="4">
        <name>heme</name>
        <dbReference type="ChEBI" id="CHEBI:30413"/>
    </cofactor>
</comment>
<keyword evidence="5" id="KW-0560">Oxidoreductase</keyword>
<sequence>MQVPGRAGVSLLGDESIEFYKTPREYLEKRRKTYGDVFLGRIINKRTVFLTSNKAVQSLLNDEWQHFSMGYKEFMYELFDDNVLFLEGDAWHSMRKSLESLFDHESVARCLEETKSVVEEFFRNFSTNEPVVVYKTFKLLATRLSIALFLSHHTSPEDSQVIAELMTLHWRGIISVPVNMRGPWSLWQSGYSKALSAKDRLKAIIADIIKSRPSAIASSIEACCTEDKEAGLRHLLLFVSALIPKAFASILTSLVLELSKPENARWRECSNDDSLLDNIVLEAQRLWPPFIGGRRVCTKDCVVAGYRIPEGMSVVYCAYLANRDSAVFSEPDSFKPERWSQQNAGDREKVWTFGGGPRQCIGRYLSTTLLREMLKKLLQNFTWEVVPEQDLRYKVLPVCRPKEDVMATFTRTSSSSDSS</sequence>
<dbReference type="EMBL" id="CASHTH010001581">
    <property type="protein sequence ID" value="CAI8016981.1"/>
    <property type="molecule type" value="Genomic_DNA"/>
</dbReference>
<keyword evidence="4 5" id="KW-0349">Heme</keyword>
<organism evidence="6 7">
    <name type="scientific">Geodia barretti</name>
    <name type="common">Barrett's horny sponge</name>
    <dbReference type="NCBI Taxonomy" id="519541"/>
    <lineage>
        <taxon>Eukaryota</taxon>
        <taxon>Metazoa</taxon>
        <taxon>Porifera</taxon>
        <taxon>Demospongiae</taxon>
        <taxon>Heteroscleromorpha</taxon>
        <taxon>Tetractinellida</taxon>
        <taxon>Astrophorina</taxon>
        <taxon>Geodiidae</taxon>
        <taxon>Geodia</taxon>
    </lineage>
</organism>
<proteinExistence type="inferred from homology"/>
<dbReference type="GO" id="GO:0034653">
    <property type="term" value="P:retinoic acid catabolic process"/>
    <property type="evidence" value="ECO:0007669"/>
    <property type="project" value="UniProtKB-ARBA"/>
</dbReference>
<evidence type="ECO:0000256" key="4">
    <source>
        <dbReference type="PIRSR" id="PIRSR602403-1"/>
    </source>
</evidence>
<dbReference type="GO" id="GO:0016125">
    <property type="term" value="P:sterol metabolic process"/>
    <property type="evidence" value="ECO:0007669"/>
    <property type="project" value="TreeGrafter"/>
</dbReference>
<dbReference type="GO" id="GO:0005506">
    <property type="term" value="F:iron ion binding"/>
    <property type="evidence" value="ECO:0007669"/>
    <property type="project" value="InterPro"/>
</dbReference>
<dbReference type="Proteomes" id="UP001174909">
    <property type="component" value="Unassembled WGS sequence"/>
</dbReference>
<protein>
    <submittedName>
        <fullName evidence="6">Cytochrome P450 120</fullName>
    </submittedName>
</protein>
<feature type="binding site" description="axial binding residue" evidence="4">
    <location>
        <position position="360"/>
    </location>
    <ligand>
        <name>heme</name>
        <dbReference type="ChEBI" id="CHEBI:30413"/>
    </ligand>
    <ligandPart>
        <name>Fe</name>
        <dbReference type="ChEBI" id="CHEBI:18248"/>
    </ligandPart>
</feature>
<keyword evidence="2 4" id="KW-0479">Metal-binding</keyword>
<dbReference type="GO" id="GO:0016705">
    <property type="term" value="F:oxidoreductase activity, acting on paired donors, with incorporation or reduction of molecular oxygen"/>
    <property type="evidence" value="ECO:0007669"/>
    <property type="project" value="InterPro"/>
</dbReference>
<evidence type="ECO:0000256" key="2">
    <source>
        <dbReference type="ARBA" id="ARBA00022723"/>
    </source>
</evidence>
<evidence type="ECO:0000256" key="1">
    <source>
        <dbReference type="ARBA" id="ARBA00010617"/>
    </source>
</evidence>